<accession>A0ABP7W181</accession>
<keyword evidence="2" id="KW-1185">Reference proteome</keyword>
<proteinExistence type="predicted"/>
<dbReference type="EMBL" id="BAAAZY010000022">
    <property type="protein sequence ID" value="GAA4078262.1"/>
    <property type="molecule type" value="Genomic_DNA"/>
</dbReference>
<gene>
    <name evidence="1" type="ORF">GCM10022233_66830</name>
</gene>
<name>A0ABP7W181_9ACTN</name>
<dbReference type="Proteomes" id="UP001499984">
    <property type="component" value="Unassembled WGS sequence"/>
</dbReference>
<comment type="caution">
    <text evidence="1">The sequence shown here is derived from an EMBL/GenBank/DDBJ whole genome shotgun (WGS) entry which is preliminary data.</text>
</comment>
<organism evidence="1 2">
    <name type="scientific">Streptomyces shaanxiensis</name>
    <dbReference type="NCBI Taxonomy" id="653357"/>
    <lineage>
        <taxon>Bacteria</taxon>
        <taxon>Bacillati</taxon>
        <taxon>Actinomycetota</taxon>
        <taxon>Actinomycetes</taxon>
        <taxon>Kitasatosporales</taxon>
        <taxon>Streptomycetaceae</taxon>
        <taxon>Streptomyces</taxon>
    </lineage>
</organism>
<evidence type="ECO:0000313" key="1">
    <source>
        <dbReference type="EMBL" id="GAA4078262.1"/>
    </source>
</evidence>
<protein>
    <submittedName>
        <fullName evidence="1">Uncharacterized protein</fullName>
    </submittedName>
</protein>
<evidence type="ECO:0000313" key="2">
    <source>
        <dbReference type="Proteomes" id="UP001499984"/>
    </source>
</evidence>
<reference evidence="2" key="1">
    <citation type="journal article" date="2019" name="Int. J. Syst. Evol. Microbiol.">
        <title>The Global Catalogue of Microorganisms (GCM) 10K type strain sequencing project: providing services to taxonomists for standard genome sequencing and annotation.</title>
        <authorList>
            <consortium name="The Broad Institute Genomics Platform"/>
            <consortium name="The Broad Institute Genome Sequencing Center for Infectious Disease"/>
            <person name="Wu L."/>
            <person name="Ma J."/>
        </authorList>
    </citation>
    <scope>NUCLEOTIDE SEQUENCE [LARGE SCALE GENOMIC DNA]</scope>
    <source>
        <strain evidence="2">JCM 16925</strain>
    </source>
</reference>
<sequence length="54" mass="5713">MWLPRVRVSRTQAGIAVQTSMAATTSMVTSKETRGGYTITVDRDASDAPVAITG</sequence>